<gene>
    <name evidence="2" type="ORF">A2Y62_11160</name>
</gene>
<dbReference type="AlphaFoldDB" id="A0A1F5VW77"/>
<dbReference type="PANTHER" id="PTHR42754:SF1">
    <property type="entry name" value="LIPOPROTEIN"/>
    <property type="match status" value="1"/>
</dbReference>
<evidence type="ECO:0000313" key="2">
    <source>
        <dbReference type="EMBL" id="OGF67679.1"/>
    </source>
</evidence>
<dbReference type="InterPro" id="IPR011043">
    <property type="entry name" value="Gal_Oxase/kelch_b-propeller"/>
</dbReference>
<dbReference type="Proteomes" id="UP000178943">
    <property type="component" value="Unassembled WGS sequence"/>
</dbReference>
<reference evidence="2 3" key="1">
    <citation type="journal article" date="2016" name="Nat. Commun.">
        <title>Thousands of microbial genomes shed light on interconnected biogeochemical processes in an aquifer system.</title>
        <authorList>
            <person name="Anantharaman K."/>
            <person name="Brown C.T."/>
            <person name="Hug L.A."/>
            <person name="Sharon I."/>
            <person name="Castelle C.J."/>
            <person name="Probst A.J."/>
            <person name="Thomas B.C."/>
            <person name="Singh A."/>
            <person name="Wilkins M.J."/>
            <person name="Karaoz U."/>
            <person name="Brodie E.L."/>
            <person name="Williams K.H."/>
            <person name="Hubbard S.S."/>
            <person name="Banfield J.F."/>
        </authorList>
    </citation>
    <scope>NUCLEOTIDE SEQUENCE [LARGE SCALE GENOMIC DNA]</scope>
</reference>
<dbReference type="SUPFAM" id="SSF50965">
    <property type="entry name" value="Galactose oxidase, central domain"/>
    <property type="match status" value="1"/>
</dbReference>
<keyword evidence="1" id="KW-0812">Transmembrane</keyword>
<keyword evidence="1" id="KW-0472">Membrane</keyword>
<evidence type="ECO:0008006" key="4">
    <source>
        <dbReference type="Google" id="ProtNLM"/>
    </source>
</evidence>
<organism evidence="2 3">
    <name type="scientific">Candidatus Fischerbacteria bacterium RBG_13_37_8</name>
    <dbReference type="NCBI Taxonomy" id="1817863"/>
    <lineage>
        <taxon>Bacteria</taxon>
        <taxon>Candidatus Fischeribacteriota</taxon>
    </lineage>
</organism>
<accession>A0A1F5VW77</accession>
<keyword evidence="1" id="KW-1133">Transmembrane helix</keyword>
<evidence type="ECO:0000256" key="1">
    <source>
        <dbReference type="SAM" id="Phobius"/>
    </source>
</evidence>
<protein>
    <recommendedName>
        <fullName evidence="4">Bulb-type lectin domain-containing protein</fullName>
    </recommendedName>
</protein>
<dbReference type="STRING" id="1817863.A2Y62_11160"/>
<evidence type="ECO:0000313" key="3">
    <source>
        <dbReference type="Proteomes" id="UP000178943"/>
    </source>
</evidence>
<dbReference type="PANTHER" id="PTHR42754">
    <property type="entry name" value="ENDOGLUCANASE"/>
    <property type="match status" value="1"/>
</dbReference>
<sequence>MLRFEIYEKDYYKIIKTRETKHISEYFKSLSLLFLVVLWLLIFMHTYLFSQDSWARVYGGPWEDTLRSIQQTSDGGYIVAGEYNSSVGINFGVMKMDSSGAIEWQKAYNEIPGQCQRANSVQQTMDGRYIVAGNTDICFGNILDVWILKLDGHGNIEWQKTYGGSSADLTFSIQQTNDGGYIIGDTTYSFGAWEADYWILKLDSTGNIIWQKTYSFDDQEGADVIQQTNDGGFVIGGTTKSFGNLNEYLVLKIDANGEMDSSCTFIANTNITPVNSSAEVMVTNAIVAISYATVIATNISAINSAMTNTFICRNDPAPGSVPDNNNYPGSPFTISKFGADLNLSWSEPGGTCQTQDYGIYRGTLPWFAYDHVPLMCTTGGATSVLFLRMQEAIII</sequence>
<feature type="transmembrane region" description="Helical" evidence="1">
    <location>
        <begin position="26"/>
        <end position="48"/>
    </location>
</feature>
<dbReference type="EMBL" id="MFGW01000042">
    <property type="protein sequence ID" value="OGF67679.1"/>
    <property type="molecule type" value="Genomic_DNA"/>
</dbReference>
<proteinExistence type="predicted"/>
<comment type="caution">
    <text evidence="2">The sequence shown here is derived from an EMBL/GenBank/DDBJ whole genome shotgun (WGS) entry which is preliminary data.</text>
</comment>
<name>A0A1F5VW77_9BACT</name>